<accession>A0A846ZM39</accession>
<dbReference type="AlphaFoldDB" id="A0A846ZM39"/>
<reference evidence="2 3" key="1">
    <citation type="journal article" date="2017" name="Int. J. Syst. Evol. Microbiol.">
        <title>Oleiagrimonas citrea sp. nov., a marine bacterium isolated from tidal flat sediment and emended description of the genus Oleiagrimonas Fang et al. 2015 and Oleiagrimonas soli.</title>
        <authorList>
            <person name="Yang S.H."/>
            <person name="Seo H.S."/>
            <person name="Seong C.N."/>
            <person name="Kwon K.K."/>
        </authorList>
    </citation>
    <scope>NUCLEOTIDE SEQUENCE [LARGE SCALE GENOMIC DNA]</scope>
    <source>
        <strain evidence="2 3">MEBiC09124</strain>
    </source>
</reference>
<keyword evidence="3" id="KW-1185">Reference proteome</keyword>
<dbReference type="Proteomes" id="UP000541636">
    <property type="component" value="Unassembled WGS sequence"/>
</dbReference>
<evidence type="ECO:0000259" key="1">
    <source>
        <dbReference type="Pfam" id="PF13924"/>
    </source>
</evidence>
<dbReference type="InterPro" id="IPR024311">
    <property type="entry name" value="Lipocalin-like"/>
</dbReference>
<comment type="caution">
    <text evidence="2">The sequence shown here is derived from an EMBL/GenBank/DDBJ whole genome shotgun (WGS) entry which is preliminary data.</text>
</comment>
<evidence type="ECO:0000313" key="3">
    <source>
        <dbReference type="Proteomes" id="UP000541636"/>
    </source>
</evidence>
<evidence type="ECO:0000313" key="2">
    <source>
        <dbReference type="EMBL" id="NKZ38513.1"/>
    </source>
</evidence>
<dbReference type="EMBL" id="JAAZQD010000002">
    <property type="protein sequence ID" value="NKZ38513.1"/>
    <property type="molecule type" value="Genomic_DNA"/>
</dbReference>
<feature type="domain" description="Lipocalin-like" evidence="1">
    <location>
        <begin position="9"/>
        <end position="113"/>
    </location>
</feature>
<dbReference type="RefSeq" id="WP_168608808.1">
    <property type="nucleotide sequence ID" value="NZ_JAAZQD010000002.1"/>
</dbReference>
<organism evidence="2 3">
    <name type="scientific">Oleiagrimonas citrea</name>
    <dbReference type="NCBI Taxonomy" id="1665687"/>
    <lineage>
        <taxon>Bacteria</taxon>
        <taxon>Pseudomonadati</taxon>
        <taxon>Pseudomonadota</taxon>
        <taxon>Gammaproteobacteria</taxon>
        <taxon>Lysobacterales</taxon>
        <taxon>Rhodanobacteraceae</taxon>
        <taxon>Oleiagrimonas</taxon>
    </lineage>
</organism>
<dbReference type="Pfam" id="PF13924">
    <property type="entry name" value="Lipocalin_5"/>
    <property type="match status" value="1"/>
</dbReference>
<gene>
    <name evidence="2" type="ORF">HF690_06015</name>
</gene>
<sequence>MTLRKQDLVGVWTLERFVVHRADGEDFVWPGRQSGTLIYTDDGYVSVAQNRDPLPDPTPEDRARESNFYTGTYVLDLEHGRVVHTPLQSSAPAIIGVPAERAVTMDAEGRLWLSGVGLKERVTLVWRRA</sequence>
<proteinExistence type="predicted"/>
<name>A0A846ZM39_9GAMM</name>
<protein>
    <submittedName>
        <fullName evidence="2">Lipocalin-like domain-containing protein</fullName>
    </submittedName>
</protein>